<evidence type="ECO:0000313" key="2">
    <source>
        <dbReference type="EMBL" id="KIW52786.1"/>
    </source>
</evidence>
<dbReference type="PANTHER" id="PTHR42085">
    <property type="entry name" value="F-BOX DOMAIN-CONTAINING PROTEIN"/>
    <property type="match status" value="1"/>
</dbReference>
<gene>
    <name evidence="2" type="ORF">PV05_08406</name>
</gene>
<dbReference type="Proteomes" id="UP000054342">
    <property type="component" value="Unassembled WGS sequence"/>
</dbReference>
<organism evidence="2 3">
    <name type="scientific">Exophiala xenobiotica</name>
    <dbReference type="NCBI Taxonomy" id="348802"/>
    <lineage>
        <taxon>Eukaryota</taxon>
        <taxon>Fungi</taxon>
        <taxon>Dikarya</taxon>
        <taxon>Ascomycota</taxon>
        <taxon>Pezizomycotina</taxon>
        <taxon>Eurotiomycetes</taxon>
        <taxon>Chaetothyriomycetidae</taxon>
        <taxon>Chaetothyriales</taxon>
        <taxon>Herpotrichiellaceae</taxon>
        <taxon>Exophiala</taxon>
    </lineage>
</organism>
<dbReference type="PANTHER" id="PTHR42085:SF2">
    <property type="entry name" value="F-BOX DOMAIN-CONTAINING PROTEIN"/>
    <property type="match status" value="1"/>
</dbReference>
<evidence type="ECO:0000313" key="3">
    <source>
        <dbReference type="Proteomes" id="UP000054342"/>
    </source>
</evidence>
<evidence type="ECO:0000256" key="1">
    <source>
        <dbReference type="SAM" id="MobiDB-lite"/>
    </source>
</evidence>
<protein>
    <recommendedName>
        <fullName evidence="4">F-box domain-containing protein</fullName>
    </recommendedName>
</protein>
<dbReference type="RefSeq" id="XP_013313369.1">
    <property type="nucleotide sequence ID" value="XM_013457915.1"/>
</dbReference>
<feature type="region of interest" description="Disordered" evidence="1">
    <location>
        <begin position="1"/>
        <end position="26"/>
    </location>
</feature>
<proteinExistence type="predicted"/>
<feature type="compositionally biased region" description="Basic residues" evidence="1">
    <location>
        <begin position="1"/>
        <end position="17"/>
    </location>
</feature>
<reference evidence="2 3" key="1">
    <citation type="submission" date="2015-01" db="EMBL/GenBank/DDBJ databases">
        <title>The Genome Sequence of Exophiala xenobiotica CBS118157.</title>
        <authorList>
            <consortium name="The Broad Institute Genomics Platform"/>
            <person name="Cuomo C."/>
            <person name="de Hoog S."/>
            <person name="Gorbushina A."/>
            <person name="Stielow B."/>
            <person name="Teixiera M."/>
            <person name="Abouelleil A."/>
            <person name="Chapman S.B."/>
            <person name="Priest M."/>
            <person name="Young S.K."/>
            <person name="Wortman J."/>
            <person name="Nusbaum C."/>
            <person name="Birren B."/>
        </authorList>
    </citation>
    <scope>NUCLEOTIDE SEQUENCE [LARGE SCALE GENOMIC DNA]</scope>
    <source>
        <strain evidence="2 3">CBS 118157</strain>
    </source>
</reference>
<dbReference type="GeneID" id="25330314"/>
<sequence>MPKIKTSRGKPKAKPYTKHLNEQQHNKTIVTKKDAPRQSSRFLELPVEIRMQIYDLFCTVPSKKGQSIPPERSSVMKARGNLLLTCRQIHQEFAPDFYRSVDIKIHNWWALGGGLGPGKAGSLSQAIGGFERLFLKTLAIHKLQSIRRLELDVSVGPELLFLSTSASAAHRSTRRLTDVLSKHIHNLKSLCEVSMFETVPQEKNTGDWLLPILKSDLQTRNEDFWDSYPGTLEWDIMAARPVQAKPLRTNLVVTILSIVWESPFANLRALNYHYRHLR</sequence>
<dbReference type="AlphaFoldDB" id="A0A0D2BJZ7"/>
<dbReference type="InterPro" id="IPR038883">
    <property type="entry name" value="AN11006-like"/>
</dbReference>
<name>A0A0D2BJZ7_9EURO</name>
<accession>A0A0D2BJZ7</accession>
<dbReference type="HOGENOM" id="CLU_074608_0_0_1"/>
<keyword evidence="3" id="KW-1185">Reference proteome</keyword>
<evidence type="ECO:0008006" key="4">
    <source>
        <dbReference type="Google" id="ProtNLM"/>
    </source>
</evidence>
<dbReference type="OrthoDB" id="4121224at2759"/>
<dbReference type="EMBL" id="KN847321">
    <property type="protein sequence ID" value="KIW52786.1"/>
    <property type="molecule type" value="Genomic_DNA"/>
</dbReference>